<sequence>MCLLGMVLCFWPATRRTDQRSLSRRLRSWGAQRNSVFHHSHTTTRRPHSAHAVDLLSNGPVSLCNVLFVDSCCHHSEREVSCTVRLADSSEFVLDSVMFQGADSSEGKHVVFQKVGSSSLLTTRITNCDSTTGTGNCLIVDEDRLDSTLIPRLLI</sequence>
<proteinExistence type="predicted"/>
<protein>
    <submittedName>
        <fullName evidence="1">Uncharacterized protein</fullName>
    </submittedName>
</protein>
<reference evidence="1 2" key="1">
    <citation type="journal article" date="2022" name="bioRxiv">
        <title>Genomics of Preaxostyla Flagellates Illuminates Evolutionary Transitions and the Path Towards Mitochondrial Loss.</title>
        <authorList>
            <person name="Novak L.V.F."/>
            <person name="Treitli S.C."/>
            <person name="Pyrih J."/>
            <person name="Halakuc P."/>
            <person name="Pipaliya S.V."/>
            <person name="Vacek V."/>
            <person name="Brzon O."/>
            <person name="Soukal P."/>
            <person name="Eme L."/>
            <person name="Dacks J.B."/>
            <person name="Karnkowska A."/>
            <person name="Elias M."/>
            <person name="Hampl V."/>
        </authorList>
    </citation>
    <scope>NUCLEOTIDE SEQUENCE [LARGE SCALE GENOMIC DNA]</scope>
    <source>
        <strain evidence="1">NAU3</strain>
        <tissue evidence="1">Gut</tissue>
    </source>
</reference>
<evidence type="ECO:0000313" key="1">
    <source>
        <dbReference type="EMBL" id="KAK2954538.1"/>
    </source>
</evidence>
<organism evidence="1 2">
    <name type="scientific">Blattamonas nauphoetae</name>
    <dbReference type="NCBI Taxonomy" id="2049346"/>
    <lineage>
        <taxon>Eukaryota</taxon>
        <taxon>Metamonada</taxon>
        <taxon>Preaxostyla</taxon>
        <taxon>Oxymonadida</taxon>
        <taxon>Blattamonas</taxon>
    </lineage>
</organism>
<dbReference type="EMBL" id="JARBJD010000077">
    <property type="protein sequence ID" value="KAK2954538.1"/>
    <property type="molecule type" value="Genomic_DNA"/>
</dbReference>
<comment type="caution">
    <text evidence="1">The sequence shown here is derived from an EMBL/GenBank/DDBJ whole genome shotgun (WGS) entry which is preliminary data.</text>
</comment>
<name>A0ABQ9XQ52_9EUKA</name>
<accession>A0ABQ9XQ52</accession>
<evidence type="ECO:0000313" key="2">
    <source>
        <dbReference type="Proteomes" id="UP001281761"/>
    </source>
</evidence>
<keyword evidence="2" id="KW-1185">Reference proteome</keyword>
<dbReference type="Proteomes" id="UP001281761">
    <property type="component" value="Unassembled WGS sequence"/>
</dbReference>
<gene>
    <name evidence="1" type="ORF">BLNAU_10558</name>
</gene>